<dbReference type="SUPFAM" id="SSF50044">
    <property type="entry name" value="SH3-domain"/>
    <property type="match status" value="1"/>
</dbReference>
<dbReference type="AlphaFoldDB" id="A0A1Y3BN46"/>
<dbReference type="InterPro" id="IPR001452">
    <property type="entry name" value="SH3_domain"/>
</dbReference>
<feature type="region of interest" description="Disordered" evidence="3">
    <location>
        <begin position="29"/>
        <end position="56"/>
    </location>
</feature>
<dbReference type="EMBL" id="MUJZ01008641">
    <property type="protein sequence ID" value="OTF82399.1"/>
    <property type="molecule type" value="Genomic_DNA"/>
</dbReference>
<dbReference type="Pfam" id="PF14604">
    <property type="entry name" value="SH3_9"/>
    <property type="match status" value="1"/>
</dbReference>
<evidence type="ECO:0000313" key="5">
    <source>
        <dbReference type="EMBL" id="OTF82399.1"/>
    </source>
</evidence>
<evidence type="ECO:0000256" key="1">
    <source>
        <dbReference type="ARBA" id="ARBA00022443"/>
    </source>
</evidence>
<dbReference type="GO" id="GO:0005096">
    <property type="term" value="F:GTPase activator activity"/>
    <property type="evidence" value="ECO:0007669"/>
    <property type="project" value="InterPro"/>
</dbReference>
<dbReference type="SMART" id="SM00326">
    <property type="entry name" value="SH3"/>
    <property type="match status" value="1"/>
</dbReference>
<evidence type="ECO:0000256" key="3">
    <source>
        <dbReference type="SAM" id="MobiDB-lite"/>
    </source>
</evidence>
<dbReference type="OrthoDB" id="3183924at2759"/>
<gene>
    <name evidence="5" type="ORF">BLA29_002506</name>
</gene>
<keyword evidence="1 2" id="KW-0728">SH3 domain</keyword>
<proteinExistence type="predicted"/>
<dbReference type="Gene3D" id="2.30.30.40">
    <property type="entry name" value="SH3 Domains"/>
    <property type="match status" value="1"/>
</dbReference>
<organism evidence="5 6">
    <name type="scientific">Euroglyphus maynei</name>
    <name type="common">Mayne's house dust mite</name>
    <dbReference type="NCBI Taxonomy" id="6958"/>
    <lineage>
        <taxon>Eukaryota</taxon>
        <taxon>Metazoa</taxon>
        <taxon>Ecdysozoa</taxon>
        <taxon>Arthropoda</taxon>
        <taxon>Chelicerata</taxon>
        <taxon>Arachnida</taxon>
        <taxon>Acari</taxon>
        <taxon>Acariformes</taxon>
        <taxon>Sarcoptiformes</taxon>
        <taxon>Astigmata</taxon>
        <taxon>Psoroptidia</taxon>
        <taxon>Analgoidea</taxon>
        <taxon>Pyroglyphidae</taxon>
        <taxon>Pyroglyphinae</taxon>
        <taxon>Euroglyphus</taxon>
    </lineage>
</organism>
<name>A0A1Y3BN46_EURMA</name>
<evidence type="ECO:0000256" key="2">
    <source>
        <dbReference type="PROSITE-ProRule" id="PRU00192"/>
    </source>
</evidence>
<keyword evidence="6" id="KW-1185">Reference proteome</keyword>
<dbReference type="InterPro" id="IPR047234">
    <property type="entry name" value="GRAF_fam"/>
</dbReference>
<dbReference type="PANTHER" id="PTHR12552">
    <property type="entry name" value="OLIGOPHRENIN 1"/>
    <property type="match status" value="1"/>
</dbReference>
<dbReference type="Proteomes" id="UP000194236">
    <property type="component" value="Unassembled WGS sequence"/>
</dbReference>
<dbReference type="InterPro" id="IPR036028">
    <property type="entry name" value="SH3-like_dom_sf"/>
</dbReference>
<dbReference type="PANTHER" id="PTHR12552:SF1">
    <property type="entry name" value="RHO GTPASE-ACTIVATING PROTEIN GRAF"/>
    <property type="match status" value="1"/>
</dbReference>
<feature type="domain" description="SH3" evidence="4">
    <location>
        <begin position="56"/>
        <end position="115"/>
    </location>
</feature>
<protein>
    <recommendedName>
        <fullName evidence="4">SH3 domain-containing protein</fullName>
    </recommendedName>
</protein>
<dbReference type="PROSITE" id="PS50002">
    <property type="entry name" value="SH3"/>
    <property type="match status" value="1"/>
</dbReference>
<evidence type="ECO:0000259" key="4">
    <source>
        <dbReference type="PROSITE" id="PS50002"/>
    </source>
</evidence>
<evidence type="ECO:0000313" key="6">
    <source>
        <dbReference type="Proteomes" id="UP000194236"/>
    </source>
</evidence>
<sequence length="115" mass="12577">MNRNPIIDQTGSTLADPINELYGTNSVVNHSQQQPQPSNGKSIYASISNSPSSPPLIGRTVRTRYVCIGGTDCELSFQPNMIITNVRPSREPGWLEGTLNGKTGLIPLNYVEYID</sequence>
<feature type="compositionally biased region" description="Low complexity" evidence="3">
    <location>
        <begin position="42"/>
        <end position="56"/>
    </location>
</feature>
<reference evidence="5 6" key="1">
    <citation type="submission" date="2017-03" db="EMBL/GenBank/DDBJ databases">
        <title>Genome Survey of Euroglyphus maynei.</title>
        <authorList>
            <person name="Arlian L.G."/>
            <person name="Morgan M.S."/>
            <person name="Rider S.D."/>
        </authorList>
    </citation>
    <scope>NUCLEOTIDE SEQUENCE [LARGE SCALE GENOMIC DNA]</scope>
    <source>
        <strain evidence="5">Arlian Lab</strain>
        <tissue evidence="5">Whole body</tissue>
    </source>
</reference>
<feature type="compositionally biased region" description="Polar residues" evidence="3">
    <location>
        <begin position="29"/>
        <end position="41"/>
    </location>
</feature>
<accession>A0A1Y3BN46</accession>
<comment type="caution">
    <text evidence="5">The sequence shown here is derived from an EMBL/GenBank/DDBJ whole genome shotgun (WGS) entry which is preliminary data.</text>
</comment>